<proteinExistence type="predicted"/>
<evidence type="ECO:0000313" key="4">
    <source>
        <dbReference type="Proteomes" id="UP001152795"/>
    </source>
</evidence>
<comment type="caution">
    <text evidence="3">The sequence shown here is derived from an EMBL/GenBank/DDBJ whole genome shotgun (WGS) entry which is preliminary data.</text>
</comment>
<protein>
    <submittedName>
        <fullName evidence="3">F-box LRR-repeat 20</fullName>
    </submittedName>
</protein>
<dbReference type="EMBL" id="CACRXK020010825">
    <property type="protein sequence ID" value="CAB4020184.1"/>
    <property type="molecule type" value="Genomic_DNA"/>
</dbReference>
<gene>
    <name evidence="3" type="ORF">PACLA_8A007205</name>
</gene>
<organism evidence="3 4">
    <name type="scientific">Paramuricea clavata</name>
    <name type="common">Red gorgonian</name>
    <name type="synonym">Violescent sea-whip</name>
    <dbReference type="NCBI Taxonomy" id="317549"/>
    <lineage>
        <taxon>Eukaryota</taxon>
        <taxon>Metazoa</taxon>
        <taxon>Cnidaria</taxon>
        <taxon>Anthozoa</taxon>
        <taxon>Octocorallia</taxon>
        <taxon>Malacalcyonacea</taxon>
        <taxon>Plexauridae</taxon>
        <taxon>Paramuricea</taxon>
    </lineage>
</organism>
<feature type="domain" description="TIR" evidence="2">
    <location>
        <begin position="65"/>
        <end position="154"/>
    </location>
</feature>
<sequence>FGSSSIVNSSSRSVHQLLSDHINTSENSDQNLWLIPPIDFQKKEEPSVPLDLQAWMQNISDESSVCISYKESHKEEAEVLGTNLEKSGFNIHLQSSDLASADTGCGVVQRCSAVLMLLTKSYTEDPSFEENIKVFERLNKPLIGVYFEQDINCPLAKTTDLSAGSGTGSAHIFNPEQLQTLISECRSLIFGTGDIEPLSEGTGEPVSETIGDRLSEPASNNPHRPAASYAPAMETGQREANEPKKKHVKFQSDHVTTEDDQIKPLAACTVAAAMVGAAAEHLNLSRKASSAGMRAANATAKVARAVAHGDADAATSALNDVVKIVDDLSNTLKHKENGYEPSPKSKTCVIL</sequence>
<reference evidence="3" key="1">
    <citation type="submission" date="2020-04" db="EMBL/GenBank/DDBJ databases">
        <authorList>
            <person name="Alioto T."/>
            <person name="Alioto T."/>
            <person name="Gomez Garrido J."/>
        </authorList>
    </citation>
    <scope>NUCLEOTIDE SEQUENCE</scope>
    <source>
        <strain evidence="3">A484AB</strain>
    </source>
</reference>
<evidence type="ECO:0000259" key="2">
    <source>
        <dbReference type="Pfam" id="PF13676"/>
    </source>
</evidence>
<evidence type="ECO:0000256" key="1">
    <source>
        <dbReference type="SAM" id="MobiDB-lite"/>
    </source>
</evidence>
<dbReference type="InterPro" id="IPR000157">
    <property type="entry name" value="TIR_dom"/>
</dbReference>
<name>A0A6S7IM18_PARCT</name>
<accession>A0A6S7IM18</accession>
<feature type="non-terminal residue" evidence="3">
    <location>
        <position position="351"/>
    </location>
</feature>
<dbReference type="Pfam" id="PF13676">
    <property type="entry name" value="TIR_2"/>
    <property type="match status" value="1"/>
</dbReference>
<evidence type="ECO:0000313" key="3">
    <source>
        <dbReference type="EMBL" id="CAB4020184.1"/>
    </source>
</evidence>
<dbReference type="GO" id="GO:0007165">
    <property type="term" value="P:signal transduction"/>
    <property type="evidence" value="ECO:0007669"/>
    <property type="project" value="InterPro"/>
</dbReference>
<dbReference type="Proteomes" id="UP001152795">
    <property type="component" value="Unassembled WGS sequence"/>
</dbReference>
<keyword evidence="4" id="KW-1185">Reference proteome</keyword>
<dbReference type="AlphaFoldDB" id="A0A6S7IM18"/>
<feature type="region of interest" description="Disordered" evidence="1">
    <location>
        <begin position="193"/>
        <end position="257"/>
    </location>
</feature>